<keyword evidence="3 7" id="KW-0863">Zinc-finger</keyword>
<dbReference type="Proteomes" id="UP000813463">
    <property type="component" value="Chromosome 2"/>
</dbReference>
<keyword evidence="4" id="KW-0862">Zinc</keyword>
<feature type="compositionally biased region" description="Basic and acidic residues" evidence="8">
    <location>
        <begin position="248"/>
        <end position="258"/>
    </location>
</feature>
<dbReference type="Gene3D" id="3.30.70.330">
    <property type="match status" value="2"/>
</dbReference>
<dbReference type="Pfam" id="PF00076">
    <property type="entry name" value="RRM_1"/>
    <property type="match status" value="2"/>
</dbReference>
<proteinExistence type="predicted"/>
<keyword evidence="1" id="KW-0507">mRNA processing</keyword>
<evidence type="ECO:0000256" key="7">
    <source>
        <dbReference type="PROSITE-ProRule" id="PRU01343"/>
    </source>
</evidence>
<dbReference type="AlphaFoldDB" id="A0A9R0INA9"/>
<dbReference type="PANTHER" id="PTHR47640:SF27">
    <property type="entry name" value="OS07G0615400 PROTEIN"/>
    <property type="match status" value="1"/>
</dbReference>
<keyword evidence="5 6" id="KW-0694">RNA-binding</keyword>
<dbReference type="InterPro" id="IPR010666">
    <property type="entry name" value="Znf_GRF"/>
</dbReference>
<dbReference type="GeneID" id="110790780"/>
<dbReference type="PANTHER" id="PTHR47640">
    <property type="entry name" value="TRNA SELENOCYSTEINE 1-ASSOCIATED PROTEIN 1-RELATED-RELATED"/>
    <property type="match status" value="1"/>
</dbReference>
<feature type="region of interest" description="Disordered" evidence="8">
    <location>
        <begin position="219"/>
        <end position="262"/>
    </location>
</feature>
<dbReference type="GO" id="GO:0006397">
    <property type="term" value="P:mRNA processing"/>
    <property type="evidence" value="ECO:0007669"/>
    <property type="project" value="UniProtKB-KW"/>
</dbReference>
<dbReference type="GO" id="GO:0008270">
    <property type="term" value="F:zinc ion binding"/>
    <property type="evidence" value="ECO:0007669"/>
    <property type="project" value="UniProtKB-KW"/>
</dbReference>
<dbReference type="InterPro" id="IPR012677">
    <property type="entry name" value="Nucleotide-bd_a/b_plait_sf"/>
</dbReference>
<dbReference type="KEGG" id="soe:110790780"/>
<dbReference type="InterPro" id="IPR000504">
    <property type="entry name" value="RRM_dom"/>
</dbReference>
<dbReference type="GO" id="GO:0003729">
    <property type="term" value="F:mRNA binding"/>
    <property type="evidence" value="ECO:0000318"/>
    <property type="project" value="GO_Central"/>
</dbReference>
<dbReference type="SMART" id="SM00360">
    <property type="entry name" value="RRM"/>
    <property type="match status" value="2"/>
</dbReference>
<evidence type="ECO:0000313" key="12">
    <source>
        <dbReference type="RefSeq" id="XP_021851239.2"/>
    </source>
</evidence>
<evidence type="ECO:0000256" key="1">
    <source>
        <dbReference type="ARBA" id="ARBA00022664"/>
    </source>
</evidence>
<name>A0A9R0INA9_SPIOL</name>
<dbReference type="PROSITE" id="PS51999">
    <property type="entry name" value="ZF_GRF"/>
    <property type="match status" value="1"/>
</dbReference>
<evidence type="ECO:0000259" key="9">
    <source>
        <dbReference type="PROSITE" id="PS50102"/>
    </source>
</evidence>
<sequence length="363" mass="41484">MEDQQRMQLMLQQQASMQRLILQQQASLYQPGVLAAPPQTEPIFSGNLPPSFDSSACCSVLVWNIHPQVTDPLLQEVFSRTGIIARCQLIRQEKSSYGFVDYYDRRSAALAIVTLNGLHLFGLPIKVNWAHASSLREDKMNHHNIFVWDLVPEVTDATLFACFSHHTCSDARVMWDKKTGRSRGFGFVSFRSQQDAQTAINDLDGKLLGSRQIRCKWAPKGSIGSDDDEPSPYAKSAVDLTNGSSEDGQEKKTDDHTSETNPQVDGPFDYCYCGAPVSRLTAWTHENPGRKFIACKYYDREMDARRCNYFMWLDLDSTAWQRDVINHLLVEKRLLEKRLMKIEMNVMMKKIEEFELAKKEVDE</sequence>
<organism evidence="11 12">
    <name type="scientific">Spinacia oleracea</name>
    <name type="common">Spinach</name>
    <dbReference type="NCBI Taxonomy" id="3562"/>
    <lineage>
        <taxon>Eukaryota</taxon>
        <taxon>Viridiplantae</taxon>
        <taxon>Streptophyta</taxon>
        <taxon>Embryophyta</taxon>
        <taxon>Tracheophyta</taxon>
        <taxon>Spermatophyta</taxon>
        <taxon>Magnoliopsida</taxon>
        <taxon>eudicotyledons</taxon>
        <taxon>Gunneridae</taxon>
        <taxon>Pentapetalae</taxon>
        <taxon>Caryophyllales</taxon>
        <taxon>Chenopodiaceae</taxon>
        <taxon>Chenopodioideae</taxon>
        <taxon>Anserineae</taxon>
        <taxon>Spinacia</taxon>
    </lineage>
</organism>
<keyword evidence="2" id="KW-0479">Metal-binding</keyword>
<reference evidence="11" key="1">
    <citation type="journal article" date="2021" name="Nat. Commun.">
        <title>Genomic analyses provide insights into spinach domestication and the genetic basis of agronomic traits.</title>
        <authorList>
            <person name="Cai X."/>
            <person name="Sun X."/>
            <person name="Xu C."/>
            <person name="Sun H."/>
            <person name="Wang X."/>
            <person name="Ge C."/>
            <person name="Zhang Z."/>
            <person name="Wang Q."/>
            <person name="Fei Z."/>
            <person name="Jiao C."/>
            <person name="Wang Q."/>
        </authorList>
    </citation>
    <scope>NUCLEOTIDE SEQUENCE [LARGE SCALE GENOMIC DNA]</scope>
    <source>
        <strain evidence="11">cv. Varoflay</strain>
    </source>
</reference>
<feature type="domain" description="RRM" evidence="9">
    <location>
        <begin position="41"/>
        <end position="132"/>
    </location>
</feature>
<dbReference type="PROSITE" id="PS50102">
    <property type="entry name" value="RRM"/>
    <property type="match status" value="2"/>
</dbReference>
<evidence type="ECO:0000259" key="10">
    <source>
        <dbReference type="PROSITE" id="PS51999"/>
    </source>
</evidence>
<dbReference type="Pfam" id="PF06839">
    <property type="entry name" value="Zn_ribbon_GRF"/>
    <property type="match status" value="1"/>
</dbReference>
<protein>
    <submittedName>
        <fullName evidence="12">Oligouridylate-binding protein 1 isoform X1</fullName>
    </submittedName>
</protein>
<evidence type="ECO:0000313" key="11">
    <source>
        <dbReference type="Proteomes" id="UP000813463"/>
    </source>
</evidence>
<evidence type="ECO:0000256" key="6">
    <source>
        <dbReference type="PROSITE-ProRule" id="PRU00176"/>
    </source>
</evidence>
<dbReference type="RefSeq" id="XP_021851239.2">
    <property type="nucleotide sequence ID" value="XM_021995547.2"/>
</dbReference>
<feature type="domain" description="RRM" evidence="9">
    <location>
        <begin position="143"/>
        <end position="220"/>
    </location>
</feature>
<feature type="domain" description="GRF-type" evidence="10">
    <location>
        <begin position="271"/>
        <end position="316"/>
    </location>
</feature>
<gene>
    <name evidence="12" type="primary">LOC110790780</name>
</gene>
<evidence type="ECO:0000256" key="8">
    <source>
        <dbReference type="SAM" id="MobiDB-lite"/>
    </source>
</evidence>
<evidence type="ECO:0000256" key="5">
    <source>
        <dbReference type="ARBA" id="ARBA00022884"/>
    </source>
</evidence>
<evidence type="ECO:0000256" key="4">
    <source>
        <dbReference type="ARBA" id="ARBA00022833"/>
    </source>
</evidence>
<dbReference type="SUPFAM" id="SSF54928">
    <property type="entry name" value="RNA-binding domain, RBD"/>
    <property type="match status" value="2"/>
</dbReference>
<dbReference type="InterPro" id="IPR050825">
    <property type="entry name" value="RBM42_RBP45_47-like"/>
</dbReference>
<evidence type="ECO:0000256" key="2">
    <source>
        <dbReference type="ARBA" id="ARBA00022723"/>
    </source>
</evidence>
<dbReference type="CDD" id="cd12619">
    <property type="entry name" value="RRM2_PUB1"/>
    <property type="match status" value="1"/>
</dbReference>
<dbReference type="InterPro" id="IPR035979">
    <property type="entry name" value="RBD_domain_sf"/>
</dbReference>
<accession>A0A9R0INA9</accession>
<evidence type="ECO:0000256" key="3">
    <source>
        <dbReference type="ARBA" id="ARBA00022771"/>
    </source>
</evidence>
<reference evidence="12" key="2">
    <citation type="submission" date="2025-08" db="UniProtKB">
        <authorList>
            <consortium name="RefSeq"/>
        </authorList>
    </citation>
    <scope>IDENTIFICATION</scope>
    <source>
        <tissue evidence="12">Leaf</tissue>
    </source>
</reference>
<keyword evidence="11" id="KW-1185">Reference proteome</keyword>